<protein>
    <submittedName>
        <fullName evidence="5">Glycosyltransferase family 4 protein</fullName>
    </submittedName>
</protein>
<feature type="domain" description="Glycosyl transferase family 1" evidence="3">
    <location>
        <begin position="206"/>
        <end position="357"/>
    </location>
</feature>
<feature type="region of interest" description="Disordered" evidence="2">
    <location>
        <begin position="47"/>
        <end position="68"/>
    </location>
</feature>
<dbReference type="Gene3D" id="3.40.50.2000">
    <property type="entry name" value="Glycogen Phosphorylase B"/>
    <property type="match status" value="2"/>
</dbReference>
<comment type="caution">
    <text evidence="5">The sequence shown here is derived from an EMBL/GenBank/DDBJ whole genome shotgun (WGS) entry which is preliminary data.</text>
</comment>
<dbReference type="Pfam" id="PF13439">
    <property type="entry name" value="Glyco_transf_4"/>
    <property type="match status" value="1"/>
</dbReference>
<evidence type="ECO:0000259" key="4">
    <source>
        <dbReference type="Pfam" id="PF13439"/>
    </source>
</evidence>
<proteinExistence type="predicted"/>
<dbReference type="InterPro" id="IPR028098">
    <property type="entry name" value="Glyco_trans_4-like_N"/>
</dbReference>
<evidence type="ECO:0000256" key="1">
    <source>
        <dbReference type="ARBA" id="ARBA00022679"/>
    </source>
</evidence>
<evidence type="ECO:0000256" key="2">
    <source>
        <dbReference type="SAM" id="MobiDB-lite"/>
    </source>
</evidence>
<reference evidence="5" key="1">
    <citation type="submission" date="2019-09" db="EMBL/GenBank/DDBJ databases">
        <title>Characterisation of the sponge microbiome using genome-centric metagenomics.</title>
        <authorList>
            <person name="Engelberts J.P."/>
            <person name="Robbins S.J."/>
            <person name="De Goeij J.M."/>
            <person name="Aranda M."/>
            <person name="Bell S.C."/>
            <person name="Webster N.S."/>
        </authorList>
    </citation>
    <scope>NUCLEOTIDE SEQUENCE</scope>
    <source>
        <strain evidence="5">SB0664_bin_27</strain>
    </source>
</reference>
<accession>A0A6B0YPL8</accession>
<dbReference type="PANTHER" id="PTHR46401:SF2">
    <property type="entry name" value="GLYCOSYLTRANSFERASE WBBK-RELATED"/>
    <property type="match status" value="1"/>
</dbReference>
<organism evidence="5">
    <name type="scientific">Caldilineaceae bacterium SB0664_bin_27</name>
    <dbReference type="NCBI Taxonomy" id="2605260"/>
    <lineage>
        <taxon>Bacteria</taxon>
        <taxon>Bacillati</taxon>
        <taxon>Chloroflexota</taxon>
        <taxon>Caldilineae</taxon>
        <taxon>Caldilineales</taxon>
        <taxon>Caldilineaceae</taxon>
    </lineage>
</organism>
<gene>
    <name evidence="5" type="ORF">F4Y42_03665</name>
</gene>
<dbReference type="FunFam" id="3.40.50.2000:FF:000119">
    <property type="entry name" value="Glycosyl transferase group 1"/>
    <property type="match status" value="1"/>
</dbReference>
<keyword evidence="1 5" id="KW-0808">Transferase</keyword>
<feature type="domain" description="Glycosyltransferase subfamily 4-like N-terminal" evidence="4">
    <location>
        <begin position="17"/>
        <end position="180"/>
    </location>
</feature>
<dbReference type="GO" id="GO:0016757">
    <property type="term" value="F:glycosyltransferase activity"/>
    <property type="evidence" value="ECO:0007669"/>
    <property type="project" value="InterPro"/>
</dbReference>
<feature type="compositionally biased region" description="Low complexity" evidence="2">
    <location>
        <begin position="47"/>
        <end position="58"/>
    </location>
</feature>
<dbReference type="PANTHER" id="PTHR46401">
    <property type="entry name" value="GLYCOSYLTRANSFERASE WBBK-RELATED"/>
    <property type="match status" value="1"/>
</dbReference>
<dbReference type="Pfam" id="PF00534">
    <property type="entry name" value="Glycos_transf_1"/>
    <property type="match status" value="1"/>
</dbReference>
<dbReference type="InterPro" id="IPR001296">
    <property type="entry name" value="Glyco_trans_1"/>
</dbReference>
<sequence>MSRYILDARTAVPHFPGIGRYVTNLSSALIPLLAAGEELTFLDGPAAARPAKSSAPGPETAGASPLPGTTVAAPATPFDIRQQWRIPLLLKKLRTEGAALYHSPYYLMPFRPGLPTILTFYDAIPLKFPRTVPARARLFFRLAATLALRASDHVVAISAAARDDLRSCFRVPASRITVTPLAAGARYKPQPAAEVGRVRDKYSLPDRFILYLGINKPHKNLPALIDAFARIASPHAPPLVIAGAWDDRYPQPMQRAAHHRLGDAVPFLGPVDERDLPALYSAAMLFVFPSLYEGFGLPVLEAMACGTPVACSNTPSLTEVAGEAALTFDPHSVTEIRDAIAELVEDGPQRAHRTEQGLARAALYSWQATAAATLHCYRNLLGHLYEG</sequence>
<evidence type="ECO:0000313" key="5">
    <source>
        <dbReference type="EMBL" id="MXY92527.1"/>
    </source>
</evidence>
<name>A0A6B0YPL8_9CHLR</name>
<dbReference type="GO" id="GO:0009103">
    <property type="term" value="P:lipopolysaccharide biosynthetic process"/>
    <property type="evidence" value="ECO:0007669"/>
    <property type="project" value="TreeGrafter"/>
</dbReference>
<dbReference type="AlphaFoldDB" id="A0A6B0YPL8"/>
<dbReference type="EMBL" id="VXRG01000035">
    <property type="protein sequence ID" value="MXY92527.1"/>
    <property type="molecule type" value="Genomic_DNA"/>
</dbReference>
<dbReference type="CDD" id="cd03809">
    <property type="entry name" value="GT4_MtfB-like"/>
    <property type="match status" value="1"/>
</dbReference>
<dbReference type="SUPFAM" id="SSF53756">
    <property type="entry name" value="UDP-Glycosyltransferase/glycogen phosphorylase"/>
    <property type="match status" value="1"/>
</dbReference>
<evidence type="ECO:0000259" key="3">
    <source>
        <dbReference type="Pfam" id="PF00534"/>
    </source>
</evidence>